<dbReference type="InterPro" id="IPR001214">
    <property type="entry name" value="SET_dom"/>
</dbReference>
<dbReference type="InterPro" id="IPR046341">
    <property type="entry name" value="SET_dom_sf"/>
</dbReference>
<sequence>MTEKMGRGIVAAKDIPVGTLLMASRGVGVYQDEVGNKETGFVINYKDHVAFDHGSVKMVALTNQDIKNTPVISKKLAALYYGEHDAADLSNFSVTEADLDNPPPLLSADRIRSIVKFNSFSDDGSPKRHGIWPLPSLANHDCFPNSTRFCIGEMMFIHSATAIKAGQEIFLGYVPLDAPYPDRKKTLDAFSIPKCQCRLCDLDRQESQEGFAERARLSEHMNANYSKYIRNFDPTITPKMVEHIQAMKNTYKDPNRPLPIALFHPITGLGLLHQAESNEKALKTYLECLAILGWKSFDASELKRTPANSKIANQTTTKFQIKCPEFPLFYAGIDLFFHVADHASKLGYTLLARKSIALSHLCANIFEGVSSQEQAIIQKAKRLDPHLLSFKDTIEFI</sequence>
<dbReference type="AlphaFoldDB" id="F4QF96"/>
<dbReference type="SUPFAM" id="SSF82199">
    <property type="entry name" value="SET domain"/>
    <property type="match status" value="1"/>
</dbReference>
<evidence type="ECO:0000313" key="2">
    <source>
        <dbReference type="EMBL" id="EGG13403.1"/>
    </source>
</evidence>
<protein>
    <recommendedName>
        <fullName evidence="1">SET domain-containing protein</fullName>
    </recommendedName>
</protein>
<dbReference type="KEGG" id="dfa:DFA_11164"/>
<dbReference type="GeneID" id="14865596"/>
<dbReference type="PANTHER" id="PTHR47643:SF2">
    <property type="entry name" value="TPR DOMAIN PROTEIN (AFU_ORTHOLOGUE AFUA_5G12710)"/>
    <property type="match status" value="1"/>
</dbReference>
<evidence type="ECO:0000259" key="1">
    <source>
        <dbReference type="PROSITE" id="PS50280"/>
    </source>
</evidence>
<accession>F4QF96</accession>
<dbReference type="STRING" id="1054147.F4QF96"/>
<dbReference type="InterPro" id="IPR053209">
    <property type="entry name" value="Gramillin-biosynth_MTr"/>
</dbReference>
<gene>
    <name evidence="2" type="ORF">DFA_11164</name>
</gene>
<dbReference type="RefSeq" id="XP_004350107.1">
    <property type="nucleotide sequence ID" value="XM_004350057.1"/>
</dbReference>
<organism evidence="2 3">
    <name type="scientific">Cavenderia fasciculata</name>
    <name type="common">Slime mold</name>
    <name type="synonym">Dictyostelium fasciculatum</name>
    <dbReference type="NCBI Taxonomy" id="261658"/>
    <lineage>
        <taxon>Eukaryota</taxon>
        <taxon>Amoebozoa</taxon>
        <taxon>Evosea</taxon>
        <taxon>Eumycetozoa</taxon>
        <taxon>Dictyostelia</taxon>
        <taxon>Acytosteliales</taxon>
        <taxon>Cavenderiaceae</taxon>
        <taxon>Cavenderia</taxon>
    </lineage>
</organism>
<feature type="domain" description="SET" evidence="1">
    <location>
        <begin position="1"/>
        <end position="174"/>
    </location>
</feature>
<dbReference type="Gene3D" id="2.170.270.10">
    <property type="entry name" value="SET domain"/>
    <property type="match status" value="1"/>
</dbReference>
<evidence type="ECO:0000313" key="3">
    <source>
        <dbReference type="Proteomes" id="UP000007797"/>
    </source>
</evidence>
<dbReference type="PANTHER" id="PTHR47643">
    <property type="entry name" value="TPR DOMAIN PROTEIN (AFU_ORTHOLOGUE AFUA_5G12710)"/>
    <property type="match status" value="1"/>
</dbReference>
<dbReference type="OrthoDB" id="20552at2759"/>
<proteinExistence type="predicted"/>
<dbReference type="EMBL" id="GL883029">
    <property type="protein sequence ID" value="EGG13403.1"/>
    <property type="molecule type" value="Genomic_DNA"/>
</dbReference>
<keyword evidence="3" id="KW-1185">Reference proteome</keyword>
<dbReference type="Pfam" id="PF00856">
    <property type="entry name" value="SET"/>
    <property type="match status" value="1"/>
</dbReference>
<name>F4QF96_CACFS</name>
<dbReference type="CDD" id="cd20071">
    <property type="entry name" value="SET_SMYD"/>
    <property type="match status" value="1"/>
</dbReference>
<dbReference type="PROSITE" id="PS50280">
    <property type="entry name" value="SET"/>
    <property type="match status" value="1"/>
</dbReference>
<reference evidence="3" key="1">
    <citation type="journal article" date="2011" name="Genome Res.">
        <title>Phylogeny-wide analysis of social amoeba genomes highlights ancient origins for complex intercellular communication.</title>
        <authorList>
            <person name="Heidel A.J."/>
            <person name="Lawal H.M."/>
            <person name="Felder M."/>
            <person name="Schilde C."/>
            <person name="Helps N.R."/>
            <person name="Tunggal B."/>
            <person name="Rivero F."/>
            <person name="John U."/>
            <person name="Schleicher M."/>
            <person name="Eichinger L."/>
            <person name="Platzer M."/>
            <person name="Noegel A.A."/>
            <person name="Schaap P."/>
            <person name="Gloeckner G."/>
        </authorList>
    </citation>
    <scope>NUCLEOTIDE SEQUENCE [LARGE SCALE GENOMIC DNA]</scope>
    <source>
        <strain evidence="3">SH3</strain>
    </source>
</reference>
<dbReference type="Proteomes" id="UP000007797">
    <property type="component" value="Unassembled WGS sequence"/>
</dbReference>